<evidence type="ECO:0000256" key="5">
    <source>
        <dbReference type="ARBA" id="ARBA00022741"/>
    </source>
</evidence>
<dbReference type="AlphaFoldDB" id="A0A0F9CJ97"/>
<comment type="cofactor">
    <cofactor evidence="1">
        <name>Mn(2+)</name>
        <dbReference type="ChEBI" id="CHEBI:29035"/>
    </cofactor>
</comment>
<keyword evidence="3" id="KW-0436">Ligase</keyword>
<keyword evidence="7" id="KW-0464">Manganese</keyword>
<dbReference type="InterPro" id="IPR001233">
    <property type="entry name" value="RtcB"/>
</dbReference>
<dbReference type="GO" id="GO:0003909">
    <property type="term" value="F:DNA ligase activity"/>
    <property type="evidence" value="ECO:0007669"/>
    <property type="project" value="TreeGrafter"/>
</dbReference>
<dbReference type="GO" id="GO:0006396">
    <property type="term" value="P:RNA processing"/>
    <property type="evidence" value="ECO:0007669"/>
    <property type="project" value="InterPro"/>
</dbReference>
<dbReference type="PANTHER" id="PTHR43749">
    <property type="entry name" value="RNA-SPLICING LIGASE RTCB"/>
    <property type="match status" value="1"/>
</dbReference>
<accession>A0A0F9CJ97</accession>
<evidence type="ECO:0000256" key="8">
    <source>
        <dbReference type="ARBA" id="ARBA00047746"/>
    </source>
</evidence>
<protein>
    <recommendedName>
        <fullName evidence="2">3'-phosphate/5'-hydroxy nucleic acid ligase</fullName>
        <ecNumber evidence="2">6.5.1.8</ecNumber>
    </recommendedName>
</protein>
<evidence type="ECO:0000256" key="3">
    <source>
        <dbReference type="ARBA" id="ARBA00022598"/>
    </source>
</evidence>
<dbReference type="PANTHER" id="PTHR43749:SF2">
    <property type="entry name" value="RNA-SPLICING LIGASE RTCB"/>
    <property type="match status" value="1"/>
</dbReference>
<keyword evidence="5" id="KW-0547">Nucleotide-binding</keyword>
<reference evidence="9" key="1">
    <citation type="journal article" date="2015" name="Nature">
        <title>Complex archaea that bridge the gap between prokaryotes and eukaryotes.</title>
        <authorList>
            <person name="Spang A."/>
            <person name="Saw J.H."/>
            <person name="Jorgensen S.L."/>
            <person name="Zaremba-Niedzwiedzka K."/>
            <person name="Martijn J."/>
            <person name="Lind A.E."/>
            <person name="van Eijk R."/>
            <person name="Schleper C."/>
            <person name="Guy L."/>
            <person name="Ettema T.J."/>
        </authorList>
    </citation>
    <scope>NUCLEOTIDE SEQUENCE</scope>
</reference>
<evidence type="ECO:0000313" key="9">
    <source>
        <dbReference type="EMBL" id="KKL26522.1"/>
    </source>
</evidence>
<evidence type="ECO:0000256" key="7">
    <source>
        <dbReference type="ARBA" id="ARBA00023211"/>
    </source>
</evidence>
<dbReference type="GO" id="GO:0005525">
    <property type="term" value="F:GTP binding"/>
    <property type="evidence" value="ECO:0007669"/>
    <property type="project" value="UniProtKB-KW"/>
</dbReference>
<comment type="caution">
    <text evidence="9">The sequence shown here is derived from an EMBL/GenBank/DDBJ whole genome shotgun (WGS) entry which is preliminary data.</text>
</comment>
<organism evidence="9">
    <name type="scientific">marine sediment metagenome</name>
    <dbReference type="NCBI Taxonomy" id="412755"/>
    <lineage>
        <taxon>unclassified sequences</taxon>
        <taxon>metagenomes</taxon>
        <taxon>ecological metagenomes</taxon>
    </lineage>
</organism>
<dbReference type="GO" id="GO:0006281">
    <property type="term" value="P:DNA repair"/>
    <property type="evidence" value="ECO:0007669"/>
    <property type="project" value="TreeGrafter"/>
</dbReference>
<keyword evidence="4" id="KW-0479">Metal-binding</keyword>
<dbReference type="GO" id="GO:0170057">
    <property type="term" value="F:RNA ligase (GTP) activity"/>
    <property type="evidence" value="ECO:0007669"/>
    <property type="project" value="UniProtKB-EC"/>
</dbReference>
<dbReference type="InterPro" id="IPR036025">
    <property type="entry name" value="RtcB-like_sf"/>
</dbReference>
<feature type="non-terminal residue" evidence="9">
    <location>
        <position position="335"/>
    </location>
</feature>
<keyword evidence="6" id="KW-0342">GTP-binding</keyword>
<sequence length="335" mass="35846">MAVDVWATSNEHGDGLVISWASIIDENTRKQAEAMSRCSVLEGHLALMPDAHFGYGPPVGAAMKTRNAIIPYAVGVDIGCGMIAAKTDLERGDLRGVEGKILGAIRESIPSGVGVNHSNPTDDAERFVKRNGLPPGLSDSHVMKAAMQKRHVYEGEVSAWLEAKAKLQFGTLGAGNHFVEVSLSDDGAVWLVLHSGSRGIGNVLATAHAKLAKASCERARIILEDKDFAYFAAGSPSFDAYVADMLWAQEYAMASRESMMIKIIAALRYQLGGRSLSLEVINCHHNYAEEVEEGVWLTRKGAINAEVGKYGVIPGSMGAATHIVRGLGCKEALNT</sequence>
<evidence type="ECO:0000256" key="2">
    <source>
        <dbReference type="ARBA" id="ARBA00012726"/>
    </source>
</evidence>
<dbReference type="Gene3D" id="3.90.1860.10">
    <property type="entry name" value="tRNA-splicing ligase RtcB"/>
    <property type="match status" value="1"/>
</dbReference>
<dbReference type="EC" id="6.5.1.8" evidence="2"/>
<dbReference type="EMBL" id="LAZR01035808">
    <property type="protein sequence ID" value="KKL26522.1"/>
    <property type="molecule type" value="Genomic_DNA"/>
</dbReference>
<evidence type="ECO:0000256" key="1">
    <source>
        <dbReference type="ARBA" id="ARBA00001936"/>
    </source>
</evidence>
<name>A0A0F9CJ97_9ZZZZ</name>
<comment type="catalytic activity">
    <reaction evidence="8">
        <text>a 3'-end 3'-phospho-ribonucleotide-RNA + a 5'-end dephospho-ribonucleoside-RNA + GTP = a ribonucleotidyl-ribonucleotide-RNA + GMP + diphosphate</text>
        <dbReference type="Rhea" id="RHEA:68076"/>
        <dbReference type="Rhea" id="RHEA-COMP:10463"/>
        <dbReference type="Rhea" id="RHEA-COMP:13936"/>
        <dbReference type="Rhea" id="RHEA-COMP:17355"/>
        <dbReference type="ChEBI" id="CHEBI:33019"/>
        <dbReference type="ChEBI" id="CHEBI:37565"/>
        <dbReference type="ChEBI" id="CHEBI:58115"/>
        <dbReference type="ChEBI" id="CHEBI:83062"/>
        <dbReference type="ChEBI" id="CHEBI:138284"/>
        <dbReference type="ChEBI" id="CHEBI:173118"/>
        <dbReference type="EC" id="6.5.1.8"/>
    </reaction>
</comment>
<dbReference type="GO" id="GO:0030145">
    <property type="term" value="F:manganese ion binding"/>
    <property type="evidence" value="ECO:0007669"/>
    <property type="project" value="TreeGrafter"/>
</dbReference>
<dbReference type="SUPFAM" id="SSF103365">
    <property type="entry name" value="Hypothetical protein PH1602"/>
    <property type="match status" value="1"/>
</dbReference>
<dbReference type="Pfam" id="PF01139">
    <property type="entry name" value="RtcB"/>
    <property type="match status" value="1"/>
</dbReference>
<evidence type="ECO:0000256" key="6">
    <source>
        <dbReference type="ARBA" id="ARBA00023134"/>
    </source>
</evidence>
<evidence type="ECO:0000256" key="4">
    <source>
        <dbReference type="ARBA" id="ARBA00022723"/>
    </source>
</evidence>
<gene>
    <name evidence="9" type="ORF">LCGC14_2394470</name>
</gene>
<proteinExistence type="predicted"/>
<dbReference type="InterPro" id="IPR052915">
    <property type="entry name" value="RtcB-like"/>
</dbReference>
<dbReference type="GO" id="GO:0042245">
    <property type="term" value="P:RNA repair"/>
    <property type="evidence" value="ECO:0007669"/>
    <property type="project" value="TreeGrafter"/>
</dbReference>